<dbReference type="PROSITE" id="PS51034">
    <property type="entry name" value="ZP_2"/>
    <property type="match status" value="1"/>
</dbReference>
<dbReference type="Proteomes" id="UP000001593">
    <property type="component" value="Unassembled WGS sequence"/>
</dbReference>
<evidence type="ECO:0000256" key="3">
    <source>
        <dbReference type="SAM" id="SignalP"/>
    </source>
</evidence>
<evidence type="ECO:0000256" key="1">
    <source>
        <dbReference type="ARBA" id="ARBA00022729"/>
    </source>
</evidence>
<dbReference type="HOGENOM" id="CLU_1436018_0_0_1"/>
<dbReference type="EMBL" id="DS469675">
    <property type="protein sequence ID" value="EDO36219.1"/>
    <property type="molecule type" value="Genomic_DNA"/>
</dbReference>
<evidence type="ECO:0000313" key="5">
    <source>
        <dbReference type="EMBL" id="EDO36219.1"/>
    </source>
</evidence>
<name>A7SJ65_NEMVE</name>
<dbReference type="KEGG" id="nve:5507663"/>
<evidence type="ECO:0000313" key="6">
    <source>
        <dbReference type="Proteomes" id="UP000001593"/>
    </source>
</evidence>
<evidence type="ECO:0000256" key="2">
    <source>
        <dbReference type="ARBA" id="ARBA00023157"/>
    </source>
</evidence>
<keyword evidence="2" id="KW-1015">Disulfide bond</keyword>
<proteinExistence type="predicted"/>
<dbReference type="OMA" id="QKSEGHA"/>
<sequence length="189" mass="21016">MSLILSLVLLVQLVRAAEESWDTAAIELNCHSSHMSLSINLQYLQWPDPGSLHLRDPACKPAFHNKTAVTFNIPLDGCGTRHKSRDSLLVFSNVLCNSGNTSQTEISREPIIWVPFRCNYRPRYRIVVVGGGEQKKSYSPQRNNVRKGSKMGLPSAKDVNLQQASFSFGNRVNVCITSIIISLAFQGMP</sequence>
<accession>A7SJ65</accession>
<dbReference type="InterPro" id="IPR001507">
    <property type="entry name" value="ZP_dom"/>
</dbReference>
<dbReference type="Pfam" id="PF23344">
    <property type="entry name" value="ZP-N"/>
    <property type="match status" value="1"/>
</dbReference>
<dbReference type="PANTHER" id="PTHR14002:SF43">
    <property type="entry name" value="DELTA-LIKE PROTEIN"/>
    <property type="match status" value="1"/>
</dbReference>
<dbReference type="Gene3D" id="2.60.40.3210">
    <property type="entry name" value="Zona pellucida, ZP-N domain"/>
    <property type="match status" value="1"/>
</dbReference>
<keyword evidence="1 3" id="KW-0732">Signal</keyword>
<dbReference type="PhylomeDB" id="A7SJ65"/>
<reference evidence="5 6" key="1">
    <citation type="journal article" date="2007" name="Science">
        <title>Sea anemone genome reveals ancestral eumetazoan gene repertoire and genomic organization.</title>
        <authorList>
            <person name="Putnam N.H."/>
            <person name="Srivastava M."/>
            <person name="Hellsten U."/>
            <person name="Dirks B."/>
            <person name="Chapman J."/>
            <person name="Salamov A."/>
            <person name="Terry A."/>
            <person name="Shapiro H."/>
            <person name="Lindquist E."/>
            <person name="Kapitonov V.V."/>
            <person name="Jurka J."/>
            <person name="Genikhovich G."/>
            <person name="Grigoriev I.V."/>
            <person name="Lucas S.M."/>
            <person name="Steele R.E."/>
            <person name="Finnerty J.R."/>
            <person name="Technau U."/>
            <person name="Martindale M.Q."/>
            <person name="Rokhsar D.S."/>
        </authorList>
    </citation>
    <scope>NUCLEOTIDE SEQUENCE [LARGE SCALE GENOMIC DNA]</scope>
    <source>
        <strain evidence="6">CH2 X CH6</strain>
    </source>
</reference>
<dbReference type="AlphaFoldDB" id="A7SJ65"/>
<evidence type="ECO:0000259" key="4">
    <source>
        <dbReference type="PROSITE" id="PS51034"/>
    </source>
</evidence>
<dbReference type="InterPro" id="IPR055356">
    <property type="entry name" value="ZP-N"/>
</dbReference>
<keyword evidence="6" id="KW-1185">Reference proteome</keyword>
<gene>
    <name evidence="5" type="ORF">NEMVEDRAFT_v1g213090</name>
</gene>
<dbReference type="PANTHER" id="PTHR14002">
    <property type="entry name" value="ENDOGLIN/TGF-BETA RECEPTOR TYPE III"/>
    <property type="match status" value="1"/>
</dbReference>
<feature type="signal peptide" evidence="3">
    <location>
        <begin position="1"/>
        <end position="16"/>
    </location>
</feature>
<dbReference type="InParanoid" id="A7SJ65"/>
<protein>
    <recommendedName>
        <fullName evidence="4">ZP domain-containing protein</fullName>
    </recommendedName>
</protein>
<organism evidence="5 6">
    <name type="scientific">Nematostella vectensis</name>
    <name type="common">Starlet sea anemone</name>
    <dbReference type="NCBI Taxonomy" id="45351"/>
    <lineage>
        <taxon>Eukaryota</taxon>
        <taxon>Metazoa</taxon>
        <taxon>Cnidaria</taxon>
        <taxon>Anthozoa</taxon>
        <taxon>Hexacorallia</taxon>
        <taxon>Actiniaria</taxon>
        <taxon>Edwardsiidae</taxon>
        <taxon>Nematostella</taxon>
    </lineage>
</organism>
<feature type="chain" id="PRO_5002714445" description="ZP domain-containing protein" evidence="3">
    <location>
        <begin position="17"/>
        <end position="189"/>
    </location>
</feature>
<feature type="domain" description="ZP" evidence="4">
    <location>
        <begin position="29"/>
        <end position="189"/>
    </location>
</feature>